<proteinExistence type="predicted"/>
<dbReference type="AlphaFoldDB" id="A0A7N0R8I7"/>
<dbReference type="EnsemblPlants" id="Kaladp0001s0203.1.v1.1">
    <property type="protein sequence ID" value="Kaladp0001s0203.1.v1.1.CDS.1"/>
    <property type="gene ID" value="Kaladp0001s0203.v1.1"/>
</dbReference>
<dbReference type="PANTHER" id="PTHR36063:SF1">
    <property type="entry name" value="ARABIDOPSIS THALIANA GENOMIC DNA, CHROMOSOME 5, P1 CLONE:MOK16"/>
    <property type="match status" value="1"/>
</dbReference>
<accession>A0A7N0R8I7</accession>
<evidence type="ECO:0000313" key="2">
    <source>
        <dbReference type="Proteomes" id="UP000594263"/>
    </source>
</evidence>
<dbReference type="PANTHER" id="PTHR36063">
    <property type="entry name" value="ARABIDOPSIS THALIANA GENOMIC DNA, CHROMOSOME 5, P1 CLONE:MOK16"/>
    <property type="match status" value="1"/>
</dbReference>
<name>A0A7N0R8I7_KALFE</name>
<evidence type="ECO:0000313" key="1">
    <source>
        <dbReference type="EnsemblPlants" id="Kaladp0001s0203.1.v1.1.CDS.1"/>
    </source>
</evidence>
<keyword evidence="2" id="KW-1185">Reference proteome</keyword>
<protein>
    <submittedName>
        <fullName evidence="1">Uncharacterized protein</fullName>
    </submittedName>
</protein>
<sequence length="118" mass="13944">MDISGRKILGPDLIYKPPIYLLESQSDQFFCTWFSYELFTHWPATIIRFSSSLPIRRELFDQFKPTKMARDLRFVKPGMEVAPSLISCPYKGSDSPRLETIREDHAEEFYHKFDDEDD</sequence>
<reference evidence="1" key="1">
    <citation type="submission" date="2021-01" db="UniProtKB">
        <authorList>
            <consortium name="EnsemblPlants"/>
        </authorList>
    </citation>
    <scope>IDENTIFICATION</scope>
</reference>
<dbReference type="Gramene" id="Kaladp0001s0203.1.v1.1">
    <property type="protein sequence ID" value="Kaladp0001s0203.1.v1.1.CDS.1"/>
    <property type="gene ID" value="Kaladp0001s0203.v1.1"/>
</dbReference>
<dbReference type="Proteomes" id="UP000594263">
    <property type="component" value="Unplaced"/>
</dbReference>
<organism evidence="1 2">
    <name type="scientific">Kalanchoe fedtschenkoi</name>
    <name type="common">Lavender scallops</name>
    <name type="synonym">South American air plant</name>
    <dbReference type="NCBI Taxonomy" id="63787"/>
    <lineage>
        <taxon>Eukaryota</taxon>
        <taxon>Viridiplantae</taxon>
        <taxon>Streptophyta</taxon>
        <taxon>Embryophyta</taxon>
        <taxon>Tracheophyta</taxon>
        <taxon>Spermatophyta</taxon>
        <taxon>Magnoliopsida</taxon>
        <taxon>eudicotyledons</taxon>
        <taxon>Gunneridae</taxon>
        <taxon>Pentapetalae</taxon>
        <taxon>Saxifragales</taxon>
        <taxon>Crassulaceae</taxon>
        <taxon>Kalanchoe</taxon>
    </lineage>
</organism>